<name>M5BLS7_THACB</name>
<evidence type="ECO:0000256" key="3">
    <source>
        <dbReference type="ARBA" id="ARBA00022840"/>
    </source>
</evidence>
<dbReference type="InterPro" id="IPR027031">
    <property type="entry name" value="Gly-tRNA_synthase/POLG2"/>
</dbReference>
<dbReference type="Proteomes" id="UP000012065">
    <property type="component" value="Unassembled WGS sequence"/>
</dbReference>
<dbReference type="PANTHER" id="PTHR10745:SF0">
    <property type="entry name" value="GLYCINE--TRNA LIGASE"/>
    <property type="match status" value="1"/>
</dbReference>
<proteinExistence type="predicted"/>
<dbReference type="PROSITE" id="PS50862">
    <property type="entry name" value="AA_TRNA_LIGASE_II"/>
    <property type="match status" value="1"/>
</dbReference>
<dbReference type="GO" id="GO:0004820">
    <property type="term" value="F:glycine-tRNA ligase activity"/>
    <property type="evidence" value="ECO:0007669"/>
    <property type="project" value="UniProtKB-EC"/>
</dbReference>
<evidence type="ECO:0000256" key="2">
    <source>
        <dbReference type="ARBA" id="ARBA00022741"/>
    </source>
</evidence>
<evidence type="ECO:0000259" key="5">
    <source>
        <dbReference type="PROSITE" id="PS50862"/>
    </source>
</evidence>
<dbReference type="GO" id="GO:0005524">
    <property type="term" value="F:ATP binding"/>
    <property type="evidence" value="ECO:0007669"/>
    <property type="project" value="UniProtKB-KW"/>
</dbReference>
<dbReference type="GO" id="GO:0070150">
    <property type="term" value="P:mitochondrial glycyl-tRNA aminoacylation"/>
    <property type="evidence" value="ECO:0007669"/>
    <property type="project" value="TreeGrafter"/>
</dbReference>
<sequence>MIGPTGKLKGYLRPETAQGHFVNFSRLLGFNNGRLPFASAQIGRSFRNEISPRAGLLRVREFTMAEIEHFVDPENKKHVRFDEIKDIKPKLLPKDVQMQGRTDLLEMTIGEAVEKVSL</sequence>
<dbReference type="EC" id="6.1.1.14" evidence="6"/>
<keyword evidence="3" id="KW-0067">ATP-binding</keyword>
<dbReference type="HOGENOM" id="CLU_2074740_0_0_1"/>
<evidence type="ECO:0000256" key="4">
    <source>
        <dbReference type="ARBA" id="ARBA00023146"/>
    </source>
</evidence>
<dbReference type="InterPro" id="IPR002314">
    <property type="entry name" value="aa-tRNA-synt_IIb"/>
</dbReference>
<dbReference type="InterPro" id="IPR045864">
    <property type="entry name" value="aa-tRNA-synth_II/BPL/LPL"/>
</dbReference>
<dbReference type="PANTHER" id="PTHR10745">
    <property type="entry name" value="GLYCYL-TRNA SYNTHETASE/DNA POLYMERASE SUBUNIT GAMMA-2"/>
    <property type="match status" value="1"/>
</dbReference>
<comment type="caution">
    <text evidence="6">The sequence shown here is derived from an EMBL/GenBank/DDBJ whole genome shotgun (WGS) entry which is preliminary data.</text>
</comment>
<dbReference type="Gene3D" id="3.30.930.10">
    <property type="entry name" value="Bira Bifunctional Protein, Domain 2"/>
    <property type="match status" value="1"/>
</dbReference>
<gene>
    <name evidence="6" type="primary">ADL373Wp</name>
    <name evidence="6" type="ORF">BN14_01763</name>
</gene>
<evidence type="ECO:0000313" key="6">
    <source>
        <dbReference type="EMBL" id="CCO27776.1"/>
    </source>
</evidence>
<dbReference type="EMBL" id="CAOJ01002378">
    <property type="protein sequence ID" value="CCO27776.1"/>
    <property type="molecule type" value="Genomic_DNA"/>
</dbReference>
<dbReference type="InterPro" id="IPR006195">
    <property type="entry name" value="aa-tRNA-synth_II"/>
</dbReference>
<dbReference type="Pfam" id="PF00587">
    <property type="entry name" value="tRNA-synt_2b"/>
    <property type="match status" value="1"/>
</dbReference>
<evidence type="ECO:0000313" key="7">
    <source>
        <dbReference type="Proteomes" id="UP000012065"/>
    </source>
</evidence>
<protein>
    <submittedName>
        <fullName evidence="6">Glycyl-tRNA synthetase</fullName>
        <ecNumber evidence="6">6.1.1.14</ecNumber>
    </submittedName>
</protein>
<evidence type="ECO:0000256" key="1">
    <source>
        <dbReference type="ARBA" id="ARBA00022598"/>
    </source>
</evidence>
<feature type="domain" description="Aminoacyl-transfer RNA synthetases class-II family profile" evidence="5">
    <location>
        <begin position="11"/>
        <end position="80"/>
    </location>
</feature>
<keyword evidence="4 6" id="KW-0030">Aminoacyl-tRNA synthetase</keyword>
<organism evidence="6 7">
    <name type="scientific">Thanatephorus cucumeris (strain AG1-IB / isolate 7/3/14)</name>
    <name type="common">Lettuce bottom rot fungus</name>
    <name type="synonym">Rhizoctonia solani</name>
    <dbReference type="NCBI Taxonomy" id="1108050"/>
    <lineage>
        <taxon>Eukaryota</taxon>
        <taxon>Fungi</taxon>
        <taxon>Dikarya</taxon>
        <taxon>Basidiomycota</taxon>
        <taxon>Agaricomycotina</taxon>
        <taxon>Agaricomycetes</taxon>
        <taxon>Cantharellales</taxon>
        <taxon>Ceratobasidiaceae</taxon>
        <taxon>Rhizoctonia</taxon>
        <taxon>Rhizoctonia solani AG-1</taxon>
    </lineage>
</organism>
<dbReference type="GO" id="GO:0005739">
    <property type="term" value="C:mitochondrion"/>
    <property type="evidence" value="ECO:0007669"/>
    <property type="project" value="TreeGrafter"/>
</dbReference>
<keyword evidence="1 6" id="KW-0436">Ligase</keyword>
<dbReference type="AlphaFoldDB" id="M5BLS7"/>
<dbReference type="PRINTS" id="PR01043">
    <property type="entry name" value="TRNASYNTHGLY"/>
</dbReference>
<reference evidence="6 7" key="1">
    <citation type="journal article" date="2013" name="J. Biotechnol.">
        <title>Establishment and interpretation of the genome sequence of the phytopathogenic fungus Rhizoctonia solani AG1-IB isolate 7/3/14.</title>
        <authorList>
            <person name="Wibberg D.W."/>
            <person name="Jelonek L.J."/>
            <person name="Rupp O.R."/>
            <person name="Hennig M.H."/>
            <person name="Eikmeyer F.E."/>
            <person name="Goesmann A.G."/>
            <person name="Hartmann A.H."/>
            <person name="Borriss R.B."/>
            <person name="Grosch R.G."/>
            <person name="Puehler A.P."/>
            <person name="Schlueter A.S."/>
        </authorList>
    </citation>
    <scope>NUCLEOTIDE SEQUENCE [LARGE SCALE GENOMIC DNA]</scope>
    <source>
        <strain evidence="7">AG1-IB / isolate 7/3/14</strain>
    </source>
</reference>
<dbReference type="SUPFAM" id="SSF55681">
    <property type="entry name" value="Class II aaRS and biotin synthetases"/>
    <property type="match status" value="1"/>
</dbReference>
<accession>M5BLS7</accession>
<keyword evidence="2" id="KW-0547">Nucleotide-binding</keyword>